<evidence type="ECO:0000313" key="2">
    <source>
        <dbReference type="EMBL" id="NTZ51531.1"/>
    </source>
</evidence>
<feature type="domain" description="ISXO2-like transposase" evidence="1">
    <location>
        <begin position="15"/>
        <end position="67"/>
    </location>
</feature>
<dbReference type="RefSeq" id="WP_174361108.1">
    <property type="nucleotide sequence ID" value="NZ_SUQN01000006.1"/>
</dbReference>
<dbReference type="AlphaFoldDB" id="A0ABD6M4C3"/>
<comment type="caution">
    <text evidence="2">The sequence shown here is derived from an EMBL/GenBank/DDBJ whole genome shotgun (WGS) entry which is preliminary data.</text>
</comment>
<accession>A0ABD6M4C3</accession>
<keyword evidence="3" id="KW-1185">Reference proteome</keyword>
<organism evidence="2 3">
    <name type="scientific">Citrobacter gillenii</name>
    <dbReference type="NCBI Taxonomy" id="67828"/>
    <lineage>
        <taxon>Bacteria</taxon>
        <taxon>Pseudomonadati</taxon>
        <taxon>Pseudomonadota</taxon>
        <taxon>Gammaproteobacteria</taxon>
        <taxon>Enterobacterales</taxon>
        <taxon>Enterobacteriaceae</taxon>
        <taxon>Citrobacter</taxon>
        <taxon>Citrobacter freundii complex</taxon>
    </lineage>
</organism>
<dbReference type="Proteomes" id="UP000729009">
    <property type="component" value="Unassembled WGS sequence"/>
</dbReference>
<sequence>MKAIVLTSTGALAIKVAKKSIVAPGSILSIDEHTSYEGMLKYTHMPVNYSAKQFVDGMTHNNNFESV</sequence>
<dbReference type="InterPro" id="IPR024445">
    <property type="entry name" value="Tnp_ISXO2-like"/>
</dbReference>
<evidence type="ECO:0000259" key="1">
    <source>
        <dbReference type="Pfam" id="PF12762"/>
    </source>
</evidence>
<dbReference type="EMBL" id="SUQN01000006">
    <property type="protein sequence ID" value="NTZ51531.1"/>
    <property type="molecule type" value="Genomic_DNA"/>
</dbReference>
<gene>
    <name evidence="2" type="ORF">FCH32_14680</name>
</gene>
<proteinExistence type="predicted"/>
<protein>
    <submittedName>
        <fullName evidence="2">Transposase</fullName>
    </submittedName>
</protein>
<reference evidence="2 3" key="1">
    <citation type="submission" date="2019-05" db="EMBL/GenBank/DDBJ databases">
        <title>Draft genomes of bacterial isolates retrieved from different Forrest soils.</title>
        <authorList>
            <person name="Soares-Castro P."/>
            <person name="Santos P.M."/>
        </authorList>
    </citation>
    <scope>NUCLEOTIDE SEQUENCE [LARGE SCALE GENOMIC DNA]</scope>
    <source>
        <strain evidence="2 3">UMG736</strain>
    </source>
</reference>
<evidence type="ECO:0000313" key="3">
    <source>
        <dbReference type="Proteomes" id="UP000729009"/>
    </source>
</evidence>
<name>A0ABD6M4C3_9ENTR</name>
<dbReference type="Pfam" id="PF12762">
    <property type="entry name" value="DDE_Tnp_IS1595"/>
    <property type="match status" value="1"/>
</dbReference>